<protein>
    <submittedName>
        <fullName evidence="3">Transposase</fullName>
    </submittedName>
</protein>
<dbReference type="Gene3D" id="3.30.420.10">
    <property type="entry name" value="Ribonuclease H-like superfamily/Ribonuclease H"/>
    <property type="match status" value="1"/>
</dbReference>
<dbReference type="InterPro" id="IPR001584">
    <property type="entry name" value="Integrase_cat-core"/>
</dbReference>
<feature type="compositionally biased region" description="Basic and acidic residues" evidence="1">
    <location>
        <begin position="629"/>
        <end position="641"/>
    </location>
</feature>
<dbReference type="InterPro" id="IPR009057">
    <property type="entry name" value="Homeodomain-like_sf"/>
</dbReference>
<dbReference type="InterPro" id="IPR012337">
    <property type="entry name" value="RNaseH-like_sf"/>
</dbReference>
<dbReference type="PROSITE" id="PS50994">
    <property type="entry name" value="INTEGRASE"/>
    <property type="match status" value="1"/>
</dbReference>
<dbReference type="Pfam" id="PF13551">
    <property type="entry name" value="HTH_29"/>
    <property type="match status" value="1"/>
</dbReference>
<dbReference type="SUPFAM" id="SSF53098">
    <property type="entry name" value="Ribonuclease H-like"/>
    <property type="match status" value="1"/>
</dbReference>
<proteinExistence type="predicted"/>
<evidence type="ECO:0000313" key="3">
    <source>
        <dbReference type="EMBL" id="MBB6579986.1"/>
    </source>
</evidence>
<dbReference type="SUPFAM" id="SSF46689">
    <property type="entry name" value="Homeodomain-like"/>
    <property type="match status" value="1"/>
</dbReference>
<dbReference type="Pfam" id="PF09299">
    <property type="entry name" value="Mu-transpos_C"/>
    <property type="match status" value="1"/>
</dbReference>
<dbReference type="Gene3D" id="1.10.10.60">
    <property type="entry name" value="Homeodomain-like"/>
    <property type="match status" value="1"/>
</dbReference>
<comment type="caution">
    <text evidence="3">The sequence shown here is derived from an EMBL/GenBank/DDBJ whole genome shotgun (WGS) entry which is preliminary data.</text>
</comment>
<sequence>MASIPAPLKKPSVLQITKGARVQHNEREYIVLRLVDLNLVLAREVVSGEKVLLKLDSLNAPSRSPEQEQAVAREIALEEISEEAWALADYRLKILEPLLHGRSDRSRQDYAEAAAQANVGVSTIYRWLKDYMATGLVSSLLPQRRAGGQGRSRLSAEVKLIVDHYILERYLTLQKPSFAEGVREIRRLCDAAGLSPLPSASTIYRHLGWIDKQDRVRQREGAYQARQRFAINKGSIPDAEWPLAMVQVDHTLLPVIIVDDEHRKPINRAWITLAIDVNSRVGLGMYLALDPPSAMSAGMCLAHAILPKESWMARLGCADIEWPFYGVMDVLHMDNAREFRGRMLLAAGKEYHIDIHLRPVKQPHYGAHIERLMGTVSQQLKAVKGATFSGPAEKGEYDAEGNACMTFDELEKWLVLMFARYHRDIHSGIGTTPLTKWREGILGTKKKPGRGLPPRRTDTEKVRLDFMPYEERTVQDYGVVIDRVHYFHDVLRPWVNARDPDHPKHARKFRFRYDPRDISALYFFDPDLQRYFPIPYRDSGLPPVSIWELRAAQKKAEEIGVDVYSEREVFSLITRQREIEDAAAAKTKTARRAKQQRVQQAKARETKKAELPTVSTVASSSTAPALRGYDPDKIRPLDDDE</sequence>
<dbReference type="EMBL" id="JACHKZ010000048">
    <property type="protein sequence ID" value="MBB6579986.1"/>
    <property type="molecule type" value="Genomic_DNA"/>
</dbReference>
<evidence type="ECO:0000259" key="2">
    <source>
        <dbReference type="PROSITE" id="PS50994"/>
    </source>
</evidence>
<name>A0ABR6RLD2_9BURK</name>
<feature type="compositionally biased region" description="Low complexity" evidence="1">
    <location>
        <begin position="612"/>
        <end position="625"/>
    </location>
</feature>
<dbReference type="InterPro" id="IPR036397">
    <property type="entry name" value="RNaseH_sf"/>
</dbReference>
<feature type="domain" description="Integrase catalytic" evidence="2">
    <location>
        <begin position="238"/>
        <end position="441"/>
    </location>
</feature>
<feature type="region of interest" description="Disordered" evidence="1">
    <location>
        <begin position="587"/>
        <end position="641"/>
    </location>
</feature>
<evidence type="ECO:0000313" key="4">
    <source>
        <dbReference type="Proteomes" id="UP000562492"/>
    </source>
</evidence>
<dbReference type="RefSeq" id="WP_184711670.1">
    <property type="nucleotide sequence ID" value="NZ_JACHKZ010000048.1"/>
</dbReference>
<accession>A0ABR6RLD2</accession>
<evidence type="ECO:0000256" key="1">
    <source>
        <dbReference type="SAM" id="MobiDB-lite"/>
    </source>
</evidence>
<dbReference type="InterPro" id="IPR015378">
    <property type="entry name" value="Transposase-like_Mu_C"/>
</dbReference>
<reference evidence="3 4" key="1">
    <citation type="submission" date="2020-08" db="EMBL/GenBank/DDBJ databases">
        <title>Functional genomics of gut bacteria from endangered species of beetles.</title>
        <authorList>
            <person name="Carlos-Shanley C."/>
        </authorList>
    </citation>
    <scope>NUCLEOTIDE SEQUENCE [LARGE SCALE GENOMIC DNA]</scope>
    <source>
        <strain evidence="3 4">S00124</strain>
    </source>
</reference>
<gene>
    <name evidence="3" type="ORF">HNP33_004112</name>
</gene>
<keyword evidence="4" id="KW-1185">Reference proteome</keyword>
<organism evidence="3 4">
    <name type="scientific">Comamonas odontotermitis</name>
    <dbReference type="NCBI Taxonomy" id="379895"/>
    <lineage>
        <taxon>Bacteria</taxon>
        <taxon>Pseudomonadati</taxon>
        <taxon>Pseudomonadota</taxon>
        <taxon>Betaproteobacteria</taxon>
        <taxon>Burkholderiales</taxon>
        <taxon>Comamonadaceae</taxon>
        <taxon>Comamonas</taxon>
    </lineage>
</organism>
<dbReference type="Proteomes" id="UP000562492">
    <property type="component" value="Unassembled WGS sequence"/>
</dbReference>